<dbReference type="EMBL" id="JAANQT010001548">
    <property type="protein sequence ID" value="KAG1304736.1"/>
    <property type="molecule type" value="Genomic_DNA"/>
</dbReference>
<comment type="caution">
    <text evidence="1">The sequence shown here is derived from an EMBL/GenBank/DDBJ whole genome shotgun (WGS) entry which is preliminary data.</text>
</comment>
<proteinExistence type="predicted"/>
<evidence type="ECO:0000313" key="1">
    <source>
        <dbReference type="EMBL" id="KAG1304736.1"/>
    </source>
</evidence>
<protein>
    <submittedName>
        <fullName evidence="1">Uncharacterized protein</fullName>
    </submittedName>
</protein>
<sequence>MNNIELISFAKLAEYDKARIDLPIRKYVLIANFLRGPKSDLLEQHWFDTCLSELDHEDEIDLSPSKVPIKEETKHTNVHLHAYYNFNQQNGFLVYTSNV</sequence>
<dbReference type="OrthoDB" id="2377025at2759"/>
<dbReference type="AlphaFoldDB" id="A0A9P6X4H0"/>
<evidence type="ECO:0000313" key="2">
    <source>
        <dbReference type="Proteomes" id="UP000716291"/>
    </source>
</evidence>
<dbReference type="Proteomes" id="UP000716291">
    <property type="component" value="Unassembled WGS sequence"/>
</dbReference>
<organism evidence="1 2">
    <name type="scientific">Rhizopus oryzae</name>
    <name type="common">Mucormycosis agent</name>
    <name type="synonym">Rhizopus arrhizus var. delemar</name>
    <dbReference type="NCBI Taxonomy" id="64495"/>
    <lineage>
        <taxon>Eukaryota</taxon>
        <taxon>Fungi</taxon>
        <taxon>Fungi incertae sedis</taxon>
        <taxon>Mucoromycota</taxon>
        <taxon>Mucoromycotina</taxon>
        <taxon>Mucoromycetes</taxon>
        <taxon>Mucorales</taxon>
        <taxon>Mucorineae</taxon>
        <taxon>Rhizopodaceae</taxon>
        <taxon>Rhizopus</taxon>
    </lineage>
</organism>
<accession>A0A9P6X4H0</accession>
<reference evidence="1" key="1">
    <citation type="journal article" date="2020" name="Microb. Genom.">
        <title>Genetic diversity of clinical and environmental Mucorales isolates obtained from an investigation of mucormycosis cases among solid organ transplant recipients.</title>
        <authorList>
            <person name="Nguyen M.H."/>
            <person name="Kaul D."/>
            <person name="Muto C."/>
            <person name="Cheng S.J."/>
            <person name="Richter R.A."/>
            <person name="Bruno V.M."/>
            <person name="Liu G."/>
            <person name="Beyhan S."/>
            <person name="Sundermann A.J."/>
            <person name="Mounaud S."/>
            <person name="Pasculle A.W."/>
            <person name="Nierman W.C."/>
            <person name="Driscoll E."/>
            <person name="Cumbie R."/>
            <person name="Clancy C.J."/>
            <person name="Dupont C.L."/>
        </authorList>
    </citation>
    <scope>NUCLEOTIDE SEQUENCE</scope>
    <source>
        <strain evidence="1">GL11</strain>
    </source>
</reference>
<gene>
    <name evidence="1" type="ORF">G6F64_008952</name>
</gene>
<keyword evidence="2" id="KW-1185">Reference proteome</keyword>
<name>A0A9P6X4H0_RHIOR</name>